<keyword evidence="1" id="KW-0805">Transcription regulation</keyword>
<dbReference type="SMART" id="SM00347">
    <property type="entry name" value="HTH_MARR"/>
    <property type="match status" value="1"/>
</dbReference>
<dbReference type="EMBL" id="AP019376">
    <property type="protein sequence ID" value="BBH91625.1"/>
    <property type="molecule type" value="Genomic_DNA"/>
</dbReference>
<dbReference type="SUPFAM" id="SSF46785">
    <property type="entry name" value="Winged helix' DNA-binding domain"/>
    <property type="match status" value="1"/>
</dbReference>
<proteinExistence type="predicted"/>
<evidence type="ECO:0000256" key="2">
    <source>
        <dbReference type="ARBA" id="ARBA00023125"/>
    </source>
</evidence>
<dbReference type="InterPro" id="IPR036390">
    <property type="entry name" value="WH_DNA-bd_sf"/>
</dbReference>
<evidence type="ECO:0000313" key="5">
    <source>
        <dbReference type="EMBL" id="BBH91625.1"/>
    </source>
</evidence>
<dbReference type="GO" id="GO:0003700">
    <property type="term" value="F:DNA-binding transcription factor activity"/>
    <property type="evidence" value="ECO:0007669"/>
    <property type="project" value="InterPro"/>
</dbReference>
<protein>
    <submittedName>
        <fullName evidence="5">MarR family transcriptional regulator</fullName>
    </submittedName>
</protein>
<dbReference type="GO" id="GO:0003677">
    <property type="term" value="F:DNA binding"/>
    <property type="evidence" value="ECO:0007669"/>
    <property type="project" value="UniProtKB-KW"/>
</dbReference>
<evidence type="ECO:0000259" key="4">
    <source>
        <dbReference type="PROSITE" id="PS50995"/>
    </source>
</evidence>
<feature type="domain" description="HTH marR-type" evidence="4">
    <location>
        <begin position="5"/>
        <end position="137"/>
    </location>
</feature>
<dbReference type="PANTHER" id="PTHR42756:SF1">
    <property type="entry name" value="TRANSCRIPTIONAL REPRESSOR OF EMRAB OPERON"/>
    <property type="match status" value="1"/>
</dbReference>
<dbReference type="AlphaFoldDB" id="A0A455SZR5"/>
<keyword evidence="3" id="KW-0804">Transcription</keyword>
<dbReference type="Pfam" id="PF12802">
    <property type="entry name" value="MarR_2"/>
    <property type="match status" value="1"/>
</dbReference>
<evidence type="ECO:0000256" key="3">
    <source>
        <dbReference type="ARBA" id="ARBA00023163"/>
    </source>
</evidence>
<sequence length="142" mass="16152">MDMVAERIGYHLKRTCYALRSQMDHTLRTLQLTTPKYAALCAIEEYPGSSGNRIARRCFVTAQTMNLILVSLEKAGLIERHPHPEYRRVLQTYLTPEGKRILQESHHKILSIEEAMLAGLAEDEQHQLLQLLHSCAIALGKS</sequence>
<name>A0A455SZR5_9CHLR</name>
<dbReference type="PANTHER" id="PTHR42756">
    <property type="entry name" value="TRANSCRIPTIONAL REGULATOR, MARR"/>
    <property type="match status" value="1"/>
</dbReference>
<organism evidence="5">
    <name type="scientific">Thermosporothrix sp. COM3</name>
    <dbReference type="NCBI Taxonomy" id="2490863"/>
    <lineage>
        <taxon>Bacteria</taxon>
        <taxon>Bacillati</taxon>
        <taxon>Chloroflexota</taxon>
        <taxon>Ktedonobacteria</taxon>
        <taxon>Ktedonobacterales</taxon>
        <taxon>Thermosporotrichaceae</taxon>
        <taxon>Thermosporothrix</taxon>
    </lineage>
</organism>
<dbReference type="PROSITE" id="PS50995">
    <property type="entry name" value="HTH_MARR_2"/>
    <property type="match status" value="1"/>
</dbReference>
<dbReference type="InterPro" id="IPR036388">
    <property type="entry name" value="WH-like_DNA-bd_sf"/>
</dbReference>
<accession>A0A455SZR5</accession>
<evidence type="ECO:0000256" key="1">
    <source>
        <dbReference type="ARBA" id="ARBA00023015"/>
    </source>
</evidence>
<reference evidence="5" key="1">
    <citation type="submission" date="2018-12" db="EMBL/GenBank/DDBJ databases">
        <title>Novel natural products biosynthetic potential of the class Ktedonobacteria.</title>
        <authorList>
            <person name="Zheng Y."/>
            <person name="Saitou A."/>
            <person name="Wang C.M."/>
            <person name="Toyoda A."/>
            <person name="Minakuchi Y."/>
            <person name="Sekiguchi Y."/>
            <person name="Ueda K."/>
            <person name="Takano H."/>
            <person name="Sakai Y."/>
            <person name="Yokota A."/>
            <person name="Yabe S."/>
        </authorList>
    </citation>
    <scope>NUCLEOTIDE SEQUENCE</scope>
    <source>
        <strain evidence="5">COM3</strain>
    </source>
</reference>
<keyword evidence="2" id="KW-0238">DNA-binding</keyword>
<gene>
    <name evidence="5" type="ORF">KTC_63760</name>
</gene>
<dbReference type="Gene3D" id="1.10.10.10">
    <property type="entry name" value="Winged helix-like DNA-binding domain superfamily/Winged helix DNA-binding domain"/>
    <property type="match status" value="1"/>
</dbReference>
<dbReference type="InterPro" id="IPR000835">
    <property type="entry name" value="HTH_MarR-typ"/>
</dbReference>